<dbReference type="GO" id="GO:0051213">
    <property type="term" value="F:dioxygenase activity"/>
    <property type="evidence" value="ECO:0007669"/>
    <property type="project" value="UniProtKB-KW"/>
</dbReference>
<organism evidence="2 3">
    <name type="scientific">Geodia barretti</name>
    <name type="common">Barrett's horny sponge</name>
    <dbReference type="NCBI Taxonomy" id="519541"/>
    <lineage>
        <taxon>Eukaryota</taxon>
        <taxon>Metazoa</taxon>
        <taxon>Porifera</taxon>
        <taxon>Demospongiae</taxon>
        <taxon>Heteroscleromorpha</taxon>
        <taxon>Tetractinellida</taxon>
        <taxon>Astrophorina</taxon>
        <taxon>Geodiidae</taxon>
        <taxon>Geodia</taxon>
    </lineage>
</organism>
<sequence>MPTWAQLAEIGRDLRFYPSLTKHPKVLIQEQVTNFNRVGYIKGIPIFDEAEIGEHRQYFDALLASVIAEGGSSYSIISAHMKYGKVYDLLTHPRIVACVKDLIGEDVIGWGAHYFCKMPHDSKTVGWHQDAGYWPLSPSKTVTVWLAIDDAAVENGAMRFIAGSHHLGHLTARHSDPDDNSVLGQIVENAEQHGESVDVELKAGEISIHTDLLLHGSNANPSSKRRCGLTLRYCTSDVQASYRWNREGVVVSGKDNSGHWGNPPRPTVD</sequence>
<dbReference type="AlphaFoldDB" id="A0AA35T6B2"/>
<comment type="cofactor">
    <cofactor evidence="1">
        <name>Fe cation</name>
        <dbReference type="ChEBI" id="CHEBI:24875"/>
    </cofactor>
</comment>
<gene>
    <name evidence="2" type="ORF">GBAR_LOCUS22873</name>
</gene>
<evidence type="ECO:0000313" key="2">
    <source>
        <dbReference type="EMBL" id="CAI8041151.1"/>
    </source>
</evidence>
<protein>
    <submittedName>
        <fullName evidence="2">Phytanoyl-CoA dioxygenase</fullName>
    </submittedName>
</protein>
<dbReference type="Pfam" id="PF05721">
    <property type="entry name" value="PhyH"/>
    <property type="match status" value="1"/>
</dbReference>
<reference evidence="2" key="1">
    <citation type="submission" date="2023-03" db="EMBL/GenBank/DDBJ databases">
        <authorList>
            <person name="Steffen K."/>
            <person name="Cardenas P."/>
        </authorList>
    </citation>
    <scope>NUCLEOTIDE SEQUENCE</scope>
</reference>
<evidence type="ECO:0000313" key="3">
    <source>
        <dbReference type="Proteomes" id="UP001174909"/>
    </source>
</evidence>
<evidence type="ECO:0000256" key="1">
    <source>
        <dbReference type="ARBA" id="ARBA00001962"/>
    </source>
</evidence>
<dbReference type="PANTHER" id="PTHR20883:SF48">
    <property type="entry name" value="ECTOINE DIOXYGENASE"/>
    <property type="match status" value="1"/>
</dbReference>
<proteinExistence type="predicted"/>
<name>A0AA35T6B2_GEOBA</name>
<keyword evidence="2" id="KW-0560">Oxidoreductase</keyword>
<dbReference type="InterPro" id="IPR008775">
    <property type="entry name" value="Phytyl_CoA_dOase-like"/>
</dbReference>
<keyword evidence="2" id="KW-0223">Dioxygenase</keyword>
<comment type="caution">
    <text evidence="2">The sequence shown here is derived from an EMBL/GenBank/DDBJ whole genome shotgun (WGS) entry which is preliminary data.</text>
</comment>
<dbReference type="Proteomes" id="UP001174909">
    <property type="component" value="Unassembled WGS sequence"/>
</dbReference>
<keyword evidence="3" id="KW-1185">Reference proteome</keyword>
<dbReference type="PANTHER" id="PTHR20883">
    <property type="entry name" value="PHYTANOYL-COA DIOXYGENASE DOMAIN CONTAINING 1"/>
    <property type="match status" value="1"/>
</dbReference>
<dbReference type="Gene3D" id="2.60.120.620">
    <property type="entry name" value="q2cbj1_9rhob like domain"/>
    <property type="match status" value="1"/>
</dbReference>
<accession>A0AA35T6B2</accession>
<dbReference type="EMBL" id="CASHTH010003165">
    <property type="protein sequence ID" value="CAI8041151.1"/>
    <property type="molecule type" value="Genomic_DNA"/>
</dbReference>
<dbReference type="SUPFAM" id="SSF51197">
    <property type="entry name" value="Clavaminate synthase-like"/>
    <property type="match status" value="1"/>
</dbReference>
<dbReference type="GO" id="GO:0046872">
    <property type="term" value="F:metal ion binding"/>
    <property type="evidence" value="ECO:0007669"/>
    <property type="project" value="UniProtKB-ARBA"/>
</dbReference>